<dbReference type="EMBL" id="AAHWTY010000058">
    <property type="protein sequence ID" value="ECB1914254.1"/>
    <property type="molecule type" value="Genomic_DNA"/>
</dbReference>
<gene>
    <name evidence="3" type="ORF">E1A34_25235</name>
    <name evidence="2" type="ORF">EVG73_17960</name>
</gene>
<comment type="caution">
    <text evidence="2">The sequence shown here is derived from an EMBL/GenBank/DDBJ whole genome shotgun (WGS) entry which is preliminary data.</text>
</comment>
<evidence type="ECO:0000313" key="3">
    <source>
        <dbReference type="EMBL" id="ECB7109302.1"/>
    </source>
</evidence>
<evidence type="ECO:0000313" key="2">
    <source>
        <dbReference type="EMBL" id="ECB1914254.1"/>
    </source>
</evidence>
<name>A0A5X8XXE5_SALNE</name>
<sequence length="258" mass="28979">MTIDLDAIEREICTSLCGSVYVTQRHGMVAVTLPMTARDGDVIVAYLKPESGGWKISDMGTTMMRLSYEFDLNRIINGTRGNLYHSLLTESGLIDDDGEIYLLSDTSGIMRNLFRFGQGITRLYDIGMWTKTRTESSFYDDLKEAVINIVGEDNIIENYLANVPNSQDYPIDFKIVTNTLRPLYLFGIANKDKARLTTITLQHLAANNEQFDSIAICSNLSELPKKDSNRLMFAANDIAPDMSDINAISRKILHRVNS</sequence>
<dbReference type="EMBL" id="AAHYLK010000042">
    <property type="protein sequence ID" value="ECB7109302.1"/>
    <property type="molecule type" value="Genomic_DNA"/>
</dbReference>
<organism evidence="2">
    <name type="scientific">Salmonella newport</name>
    <dbReference type="NCBI Taxonomy" id="108619"/>
    <lineage>
        <taxon>Bacteria</taxon>
        <taxon>Pseudomonadati</taxon>
        <taxon>Pseudomonadota</taxon>
        <taxon>Gammaproteobacteria</taxon>
        <taxon>Enterobacterales</taxon>
        <taxon>Enterobacteriaceae</taxon>
        <taxon>Salmonella</taxon>
    </lineage>
</organism>
<dbReference type="Pfam" id="PF08861">
    <property type="entry name" value="DUF1828"/>
    <property type="match status" value="1"/>
</dbReference>
<feature type="domain" description="DUF1828" evidence="1">
    <location>
        <begin position="34"/>
        <end position="122"/>
    </location>
</feature>
<dbReference type="AlphaFoldDB" id="A0A5X8XXE5"/>
<protein>
    <submittedName>
        <fullName evidence="2">DUF1828 domain-containing protein</fullName>
    </submittedName>
</protein>
<reference evidence="2" key="1">
    <citation type="submission" date="2019-01" db="EMBL/GenBank/DDBJ databases">
        <authorList>
            <person name="Ashton P.M."/>
            <person name="Dallman T."/>
            <person name="Nair S."/>
            <person name="De Pinna E."/>
            <person name="Peters T."/>
            <person name="Grant K."/>
        </authorList>
    </citation>
    <scope>NUCLEOTIDE SEQUENCE</scope>
    <source>
        <strain evidence="3">271153</strain>
        <strain evidence="2">500372</strain>
    </source>
</reference>
<dbReference type="InterPro" id="IPR014960">
    <property type="entry name" value="DUF1828"/>
</dbReference>
<evidence type="ECO:0000259" key="1">
    <source>
        <dbReference type="Pfam" id="PF08861"/>
    </source>
</evidence>
<accession>A0A5X8XXE5</accession>
<dbReference type="Proteomes" id="UP000839827">
    <property type="component" value="Unassembled WGS sequence"/>
</dbReference>
<proteinExistence type="predicted"/>